<feature type="transmembrane region" description="Helical" evidence="1">
    <location>
        <begin position="195"/>
        <end position="213"/>
    </location>
</feature>
<dbReference type="OrthoDB" id="9810518at2"/>
<reference key="1">
    <citation type="submission" date="2010-11" db="EMBL/GenBank/DDBJ databases">
        <title>The complete genome of Paludibacter propionicigenes DSM 17365.</title>
        <authorList>
            <consortium name="US DOE Joint Genome Institute (JGI-PGF)"/>
            <person name="Lucas S."/>
            <person name="Copeland A."/>
            <person name="Lapidus A."/>
            <person name="Bruce D."/>
            <person name="Goodwin L."/>
            <person name="Pitluck S."/>
            <person name="Kyrpides N."/>
            <person name="Mavromatis K."/>
            <person name="Ivanova N."/>
            <person name="Munk A.C."/>
            <person name="Brettin T."/>
            <person name="Detter J.C."/>
            <person name="Han C."/>
            <person name="Tapia R."/>
            <person name="Land M."/>
            <person name="Hauser L."/>
            <person name="Markowitz V."/>
            <person name="Cheng J.-F."/>
            <person name="Hugenholtz P."/>
            <person name="Woyke T."/>
            <person name="Wu D."/>
            <person name="Gronow S."/>
            <person name="Wellnitz S."/>
            <person name="Brambilla E."/>
            <person name="Klenk H.-P."/>
            <person name="Eisen J.A."/>
        </authorList>
    </citation>
    <scope>NUCLEOTIDE SEQUENCE</scope>
    <source>
        <strain>WB4</strain>
    </source>
</reference>
<dbReference type="Proteomes" id="UP000008718">
    <property type="component" value="Chromosome"/>
</dbReference>
<evidence type="ECO:0000313" key="2">
    <source>
        <dbReference type="EMBL" id="ADQ80012.1"/>
    </source>
</evidence>
<keyword evidence="1" id="KW-1133">Transmembrane helix</keyword>
<dbReference type="GO" id="GO:0005548">
    <property type="term" value="F:phospholipid transporter activity"/>
    <property type="evidence" value="ECO:0007669"/>
    <property type="project" value="TreeGrafter"/>
</dbReference>
<dbReference type="HOGENOM" id="CLU_045686_1_1_10"/>
<dbReference type="EMBL" id="CP002345">
    <property type="protein sequence ID" value="ADQ80012.1"/>
    <property type="molecule type" value="Genomic_DNA"/>
</dbReference>
<evidence type="ECO:0008006" key="4">
    <source>
        <dbReference type="Google" id="ProtNLM"/>
    </source>
</evidence>
<dbReference type="GO" id="GO:0043190">
    <property type="term" value="C:ATP-binding cassette (ABC) transporter complex"/>
    <property type="evidence" value="ECO:0007669"/>
    <property type="project" value="InterPro"/>
</dbReference>
<dbReference type="RefSeq" id="WP_013445381.1">
    <property type="nucleotide sequence ID" value="NC_014734.1"/>
</dbReference>
<dbReference type="STRING" id="694427.Palpr_1873"/>
<dbReference type="eggNOG" id="COG0767">
    <property type="taxonomic scope" value="Bacteria"/>
</dbReference>
<dbReference type="KEGG" id="ppn:Palpr_1873"/>
<sequence>MSLLNNTGKYVLLMKRVFAKPDRWKMFFRQFPKELEKLGLQSLPIVAIISIFIGFIMTMQTKLNTANPLLPVYTTGLVTRDTLLLEFSSTILCLILAGKVGSNIASEIGTMRITEQIDALEIMGVNSANYLILPKIAAFIIMMPFLVVFSMALGIFGGYFVGVLTSIMTTGDYLTGIQYAFVPFYVFYSLIKSMIFAFIISSVAAYYGYYAYGGALDVGKASTNAVVNGSVLILFFNILITKIMLN</sequence>
<dbReference type="InterPro" id="IPR030802">
    <property type="entry name" value="Permease_MalE"/>
</dbReference>
<evidence type="ECO:0000313" key="3">
    <source>
        <dbReference type="Proteomes" id="UP000008718"/>
    </source>
</evidence>
<dbReference type="PANTHER" id="PTHR30188">
    <property type="entry name" value="ABC TRANSPORTER PERMEASE PROTEIN-RELATED"/>
    <property type="match status" value="1"/>
</dbReference>
<feature type="transmembrane region" description="Helical" evidence="1">
    <location>
        <begin position="225"/>
        <end position="245"/>
    </location>
</feature>
<evidence type="ECO:0000256" key="1">
    <source>
        <dbReference type="SAM" id="Phobius"/>
    </source>
</evidence>
<accession>E4T5L8</accession>
<dbReference type="Pfam" id="PF02405">
    <property type="entry name" value="MlaE"/>
    <property type="match status" value="1"/>
</dbReference>
<organism evidence="2 3">
    <name type="scientific">Paludibacter propionicigenes (strain DSM 17365 / JCM 13257 / WB4)</name>
    <dbReference type="NCBI Taxonomy" id="694427"/>
    <lineage>
        <taxon>Bacteria</taxon>
        <taxon>Pseudomonadati</taxon>
        <taxon>Bacteroidota</taxon>
        <taxon>Bacteroidia</taxon>
        <taxon>Bacteroidales</taxon>
        <taxon>Paludibacteraceae</taxon>
        <taxon>Paludibacter</taxon>
    </lineage>
</organism>
<protein>
    <recommendedName>
        <fullName evidence="4">ABC transporter permease</fullName>
    </recommendedName>
</protein>
<keyword evidence="1" id="KW-0472">Membrane</keyword>
<keyword evidence="3" id="KW-1185">Reference proteome</keyword>
<name>E4T5L8_PALPW</name>
<keyword evidence="1" id="KW-0812">Transmembrane</keyword>
<gene>
    <name evidence="2" type="ordered locus">Palpr_1873</name>
</gene>
<dbReference type="AlphaFoldDB" id="E4T5L8"/>
<feature type="transmembrane region" description="Helical" evidence="1">
    <location>
        <begin position="38"/>
        <end position="57"/>
    </location>
</feature>
<proteinExistence type="predicted"/>
<dbReference type="PANTHER" id="PTHR30188:SF4">
    <property type="entry name" value="PROTEIN TRIGALACTOSYLDIACYLGLYCEROL 1, CHLOROPLASTIC"/>
    <property type="match status" value="1"/>
</dbReference>
<reference evidence="2 3" key="2">
    <citation type="journal article" date="2011" name="Stand. Genomic Sci.">
        <title>Complete genome sequence of Paludibacter propionicigenes type strain (WB4).</title>
        <authorList>
            <person name="Gronow S."/>
            <person name="Munk C."/>
            <person name="Lapidus A."/>
            <person name="Nolan M."/>
            <person name="Lucas S."/>
            <person name="Hammon N."/>
            <person name="Deshpande S."/>
            <person name="Cheng J.F."/>
            <person name="Tapia R."/>
            <person name="Han C."/>
            <person name="Goodwin L."/>
            <person name="Pitluck S."/>
            <person name="Liolios K."/>
            <person name="Ivanova N."/>
            <person name="Mavromatis K."/>
            <person name="Mikhailova N."/>
            <person name="Pati A."/>
            <person name="Chen A."/>
            <person name="Palaniappan K."/>
            <person name="Land M."/>
            <person name="Hauser L."/>
            <person name="Chang Y.J."/>
            <person name="Jeffries C.D."/>
            <person name="Brambilla E."/>
            <person name="Rohde M."/>
            <person name="Goker M."/>
            <person name="Detter J.C."/>
            <person name="Woyke T."/>
            <person name="Bristow J."/>
            <person name="Eisen J.A."/>
            <person name="Markowitz V."/>
            <person name="Hugenholtz P."/>
            <person name="Kyrpides N.C."/>
            <person name="Klenk H.P."/>
        </authorList>
    </citation>
    <scope>NUCLEOTIDE SEQUENCE [LARGE SCALE GENOMIC DNA]</scope>
    <source>
        <strain evidence="3">DSM 17365 / JCM 13257 / WB4</strain>
    </source>
</reference>
<feature type="transmembrane region" description="Helical" evidence="1">
    <location>
        <begin position="136"/>
        <end position="161"/>
    </location>
</feature>